<dbReference type="STRING" id="1033810.HLPCO_002611"/>
<feature type="transmembrane region" description="Helical" evidence="7">
    <location>
        <begin position="42"/>
        <end position="60"/>
    </location>
</feature>
<dbReference type="Pfam" id="PF00528">
    <property type="entry name" value="BPD_transp_1"/>
    <property type="match status" value="1"/>
</dbReference>
<evidence type="ECO:0000256" key="6">
    <source>
        <dbReference type="ARBA" id="ARBA00023136"/>
    </source>
</evidence>
<evidence type="ECO:0000256" key="5">
    <source>
        <dbReference type="ARBA" id="ARBA00022989"/>
    </source>
</evidence>
<dbReference type="AlphaFoldDB" id="F7Q0T6"/>
<keyword evidence="5 7" id="KW-1133">Transmembrane helix</keyword>
<dbReference type="PANTHER" id="PTHR30043">
    <property type="entry name" value="PHOSPHONATES TRANSPORT SYSTEM PERMEASE PROTEIN"/>
    <property type="match status" value="1"/>
</dbReference>
<dbReference type="Gene3D" id="1.10.3720.10">
    <property type="entry name" value="MetI-like"/>
    <property type="match status" value="1"/>
</dbReference>
<feature type="transmembrane region" description="Helical" evidence="7">
    <location>
        <begin position="282"/>
        <end position="299"/>
    </location>
</feature>
<evidence type="ECO:0000256" key="2">
    <source>
        <dbReference type="ARBA" id="ARBA00022448"/>
    </source>
</evidence>
<evidence type="ECO:0000313" key="10">
    <source>
        <dbReference type="Proteomes" id="UP000005707"/>
    </source>
</evidence>
<keyword evidence="10" id="KW-1185">Reference proteome</keyword>
<comment type="caution">
    <text evidence="9">The sequence shown here is derived from an EMBL/GenBank/DDBJ whole genome shotgun (WGS) entry which is preliminary data.</text>
</comment>
<evidence type="ECO:0000256" key="1">
    <source>
        <dbReference type="ARBA" id="ARBA00004651"/>
    </source>
</evidence>
<dbReference type="SUPFAM" id="SSF161098">
    <property type="entry name" value="MetI-like"/>
    <property type="match status" value="1"/>
</dbReference>
<dbReference type="GO" id="GO:0005886">
    <property type="term" value="C:plasma membrane"/>
    <property type="evidence" value="ECO:0007669"/>
    <property type="project" value="UniProtKB-SubCell"/>
</dbReference>
<dbReference type="GO" id="GO:0015416">
    <property type="term" value="F:ABC-type phosphonate transporter activity"/>
    <property type="evidence" value="ECO:0007669"/>
    <property type="project" value="InterPro"/>
</dbReference>
<keyword evidence="6 7" id="KW-0472">Membrane</keyword>
<dbReference type="InterPro" id="IPR035906">
    <property type="entry name" value="MetI-like_sf"/>
</dbReference>
<evidence type="ECO:0000259" key="8">
    <source>
        <dbReference type="PROSITE" id="PS50928"/>
    </source>
</evidence>
<dbReference type="PANTHER" id="PTHR30043:SF1">
    <property type="entry name" value="ABC TRANSPORT SYSTEM PERMEASE PROTEIN P69"/>
    <property type="match status" value="1"/>
</dbReference>
<evidence type="ECO:0000256" key="3">
    <source>
        <dbReference type="ARBA" id="ARBA00022475"/>
    </source>
</evidence>
<feature type="transmembrane region" description="Helical" evidence="7">
    <location>
        <begin position="254"/>
        <end position="270"/>
    </location>
</feature>
<organism evidence="9 10">
    <name type="scientific">Haloplasma contractile SSD-17B</name>
    <dbReference type="NCBI Taxonomy" id="1033810"/>
    <lineage>
        <taxon>Bacteria</taxon>
        <taxon>Bacillati</taxon>
        <taxon>Mycoplasmatota</taxon>
        <taxon>Mollicutes</taxon>
        <taxon>Haloplasmatales</taxon>
        <taxon>Haloplasmataceae</taxon>
        <taxon>Haloplasma</taxon>
    </lineage>
</organism>
<comment type="subcellular location">
    <subcellularLocation>
        <location evidence="1 7">Cell membrane</location>
        <topology evidence="1 7">Multi-pass membrane protein</topology>
    </subcellularLocation>
</comment>
<dbReference type="NCBIfam" id="TIGR01097">
    <property type="entry name" value="PhnE"/>
    <property type="match status" value="1"/>
</dbReference>
<keyword evidence="2 7" id="KW-0813">Transport</keyword>
<protein>
    <submittedName>
        <fullName evidence="9">Phosphonates transport system permease protein phnE</fullName>
    </submittedName>
</protein>
<gene>
    <name evidence="9" type="ORF">HLPCO_002611</name>
</gene>
<dbReference type="PROSITE" id="PS50928">
    <property type="entry name" value="ABC_TM1"/>
    <property type="match status" value="1"/>
</dbReference>
<accession>F7Q0T6</accession>
<evidence type="ECO:0000313" key="9">
    <source>
        <dbReference type="EMBL" id="ERJ11309.1"/>
    </source>
</evidence>
<dbReference type="EMBL" id="AFNU02000012">
    <property type="protein sequence ID" value="ERJ11309.1"/>
    <property type="molecule type" value="Genomic_DNA"/>
</dbReference>
<feature type="transmembrane region" description="Helical" evidence="7">
    <location>
        <begin position="228"/>
        <end position="247"/>
    </location>
</feature>
<dbReference type="InterPro" id="IPR005769">
    <property type="entry name" value="PhnE/PtxC"/>
</dbReference>
<name>F7Q0T6_9MOLU</name>
<comment type="similarity">
    <text evidence="7">Belongs to the binding-protein-dependent transport system permease family.</text>
</comment>
<dbReference type="eggNOG" id="COG3639">
    <property type="taxonomic scope" value="Bacteria"/>
</dbReference>
<dbReference type="CDD" id="cd06261">
    <property type="entry name" value="TM_PBP2"/>
    <property type="match status" value="1"/>
</dbReference>
<sequence>MSKINDKVKLIKDNIKESEPYKFFEFTSDGVPRGVNSPGKKLVILVSFLVVAIFYLISIIETGLSDLITDVQIDIEALPFYINIPTLDTNILNDMARVFGKFMPPNLNYVEKVWPKLAETLQMAIIATTFAAIAVIPFSVLGAANVTTNKYLNRSIKFLLNIVRTIPDIILAVVFVALFGIGAFSGIIALTIFSFGILAKLLSESIETIDMNPIDAIYASGANKIQTIWYAVIPQVLPNFVSYALYVFEINVRASIILGLVGAGGIGQLLNERLKWFQYPDVMMIVIVIFVVVILLDVISNRIRRALV</sequence>
<reference evidence="9 10" key="1">
    <citation type="journal article" date="2011" name="J. Bacteriol.">
        <title>Genome sequence of Haloplasma contractile, an unusual contractile bacterium from a deep-sea anoxic brine lake.</title>
        <authorList>
            <person name="Antunes A."/>
            <person name="Alam I."/>
            <person name="El Dorry H."/>
            <person name="Siam R."/>
            <person name="Robertson A."/>
            <person name="Bajic V.B."/>
            <person name="Stingl U."/>
        </authorList>
    </citation>
    <scope>NUCLEOTIDE SEQUENCE [LARGE SCALE GENOMIC DNA]</scope>
    <source>
        <strain evidence="9 10">SSD-17B</strain>
    </source>
</reference>
<reference evidence="9 10" key="2">
    <citation type="journal article" date="2013" name="PLoS ONE">
        <title>INDIGO - INtegrated Data Warehouse of MIcrobial GenOmes with Examples from the Red Sea Extremophiles.</title>
        <authorList>
            <person name="Alam I."/>
            <person name="Antunes A."/>
            <person name="Kamau A.A."/>
            <person name="Ba Alawi W."/>
            <person name="Kalkatawi M."/>
            <person name="Stingl U."/>
            <person name="Bajic V.B."/>
        </authorList>
    </citation>
    <scope>NUCLEOTIDE SEQUENCE [LARGE SCALE GENOMIC DNA]</scope>
    <source>
        <strain evidence="9 10">SSD-17B</strain>
    </source>
</reference>
<feature type="transmembrane region" description="Helical" evidence="7">
    <location>
        <begin position="123"/>
        <end position="148"/>
    </location>
</feature>
<dbReference type="Proteomes" id="UP000005707">
    <property type="component" value="Unassembled WGS sequence"/>
</dbReference>
<evidence type="ECO:0000256" key="4">
    <source>
        <dbReference type="ARBA" id="ARBA00022692"/>
    </source>
</evidence>
<dbReference type="InParanoid" id="F7Q0T6"/>
<keyword evidence="3" id="KW-1003">Cell membrane</keyword>
<proteinExistence type="inferred from homology"/>
<dbReference type="RefSeq" id="WP_008827210.1">
    <property type="nucleotide sequence ID" value="NZ_AFNU02000012.1"/>
</dbReference>
<dbReference type="OrthoDB" id="9808005at2"/>
<feature type="domain" description="ABC transmembrane type-1" evidence="8">
    <location>
        <begin position="117"/>
        <end position="300"/>
    </location>
</feature>
<evidence type="ECO:0000256" key="7">
    <source>
        <dbReference type="RuleBase" id="RU363032"/>
    </source>
</evidence>
<feature type="transmembrane region" description="Helical" evidence="7">
    <location>
        <begin position="169"/>
        <end position="198"/>
    </location>
</feature>
<dbReference type="InterPro" id="IPR000515">
    <property type="entry name" value="MetI-like"/>
</dbReference>
<keyword evidence="4 7" id="KW-0812">Transmembrane</keyword>